<dbReference type="Proteomes" id="UP000011087">
    <property type="component" value="Unassembled WGS sequence"/>
</dbReference>
<dbReference type="PaxDb" id="55529-EKX34200"/>
<dbReference type="AlphaFoldDB" id="L1IEE3"/>
<dbReference type="KEGG" id="gtt:GUITHDRAFT_80745"/>
<dbReference type="EnsemblProtists" id="EKX34200">
    <property type="protein sequence ID" value="EKX34200"/>
    <property type="gene ID" value="GUITHDRAFT_80745"/>
</dbReference>
<name>L1IEE3_GUITC</name>
<dbReference type="OMA" id="NVCDSVQ"/>
<dbReference type="HOGENOM" id="CLU_028208_2_0_1"/>
<dbReference type="GeneID" id="17290937"/>
<dbReference type="RefSeq" id="XP_005821180.1">
    <property type="nucleotide sequence ID" value="XM_005821123.1"/>
</dbReference>
<dbReference type="Pfam" id="PF23242">
    <property type="entry name" value="AAA_lid_TRIP13_C"/>
    <property type="match status" value="1"/>
</dbReference>
<dbReference type="OrthoDB" id="10042665at2759"/>
<gene>
    <name evidence="7" type="ORF">GUITHDRAFT_80745</name>
</gene>
<proteinExistence type="inferred from homology"/>
<keyword evidence="9" id="KW-1185">Reference proteome</keyword>
<dbReference type="GO" id="GO:0051598">
    <property type="term" value="P:meiotic recombination checkpoint signaling"/>
    <property type="evidence" value="ECO:0007669"/>
    <property type="project" value="TreeGrafter"/>
</dbReference>
<reference evidence="9" key="2">
    <citation type="submission" date="2012-11" db="EMBL/GenBank/DDBJ databases">
        <authorList>
            <person name="Kuo A."/>
            <person name="Curtis B.A."/>
            <person name="Tanifuji G."/>
            <person name="Burki F."/>
            <person name="Gruber A."/>
            <person name="Irimia M."/>
            <person name="Maruyama S."/>
            <person name="Arias M.C."/>
            <person name="Ball S.G."/>
            <person name="Gile G.H."/>
            <person name="Hirakawa Y."/>
            <person name="Hopkins J.F."/>
            <person name="Rensing S.A."/>
            <person name="Schmutz J."/>
            <person name="Symeonidi A."/>
            <person name="Elias M."/>
            <person name="Eveleigh R.J."/>
            <person name="Herman E.K."/>
            <person name="Klute M.J."/>
            <person name="Nakayama T."/>
            <person name="Obornik M."/>
            <person name="Reyes-Prieto A."/>
            <person name="Armbrust E.V."/>
            <person name="Aves S.J."/>
            <person name="Beiko R.G."/>
            <person name="Coutinho P."/>
            <person name="Dacks J.B."/>
            <person name="Durnford D.G."/>
            <person name="Fast N.M."/>
            <person name="Green B.R."/>
            <person name="Grisdale C."/>
            <person name="Hempe F."/>
            <person name="Henrissat B."/>
            <person name="Hoppner M.P."/>
            <person name="Ishida K.-I."/>
            <person name="Kim E."/>
            <person name="Koreny L."/>
            <person name="Kroth P.G."/>
            <person name="Liu Y."/>
            <person name="Malik S.-B."/>
            <person name="Maier U.G."/>
            <person name="McRose D."/>
            <person name="Mock T."/>
            <person name="Neilson J.A."/>
            <person name="Onodera N.T."/>
            <person name="Poole A.M."/>
            <person name="Pritham E.J."/>
            <person name="Richards T.A."/>
            <person name="Rocap G."/>
            <person name="Roy S.W."/>
            <person name="Sarai C."/>
            <person name="Schaack S."/>
            <person name="Shirato S."/>
            <person name="Slamovits C.H."/>
            <person name="Spencer D.F."/>
            <person name="Suzuki S."/>
            <person name="Worden A.Z."/>
            <person name="Zauner S."/>
            <person name="Barry K."/>
            <person name="Bell C."/>
            <person name="Bharti A.K."/>
            <person name="Crow J.A."/>
            <person name="Grimwood J."/>
            <person name="Kramer R."/>
            <person name="Lindquist E."/>
            <person name="Lucas S."/>
            <person name="Salamov A."/>
            <person name="McFadden G.I."/>
            <person name="Lane C.E."/>
            <person name="Keeling P.J."/>
            <person name="Gray M.W."/>
            <person name="Grigoriev I.V."/>
            <person name="Archibald J.M."/>
        </authorList>
    </citation>
    <scope>NUCLEOTIDE SEQUENCE</scope>
    <source>
        <strain evidence="9">CCMP2712</strain>
    </source>
</reference>
<dbReference type="InterPro" id="IPR027417">
    <property type="entry name" value="P-loop_NTPase"/>
</dbReference>
<accession>L1IEE3</accession>
<organism evidence="7">
    <name type="scientific">Guillardia theta (strain CCMP2712)</name>
    <name type="common">Cryptophyte</name>
    <dbReference type="NCBI Taxonomy" id="905079"/>
    <lineage>
        <taxon>Eukaryota</taxon>
        <taxon>Cryptophyceae</taxon>
        <taxon>Pyrenomonadales</taxon>
        <taxon>Geminigeraceae</taxon>
        <taxon>Guillardia</taxon>
    </lineage>
</organism>
<dbReference type="GO" id="GO:0016887">
    <property type="term" value="F:ATP hydrolysis activity"/>
    <property type="evidence" value="ECO:0007669"/>
    <property type="project" value="InterPro"/>
</dbReference>
<dbReference type="PRINTS" id="PR00300">
    <property type="entry name" value="CLPPROTEASEA"/>
</dbReference>
<dbReference type="InterPro" id="IPR001270">
    <property type="entry name" value="ClpA/B"/>
</dbReference>
<dbReference type="EMBL" id="JH993116">
    <property type="protein sequence ID" value="EKX34200.1"/>
    <property type="molecule type" value="Genomic_DNA"/>
</dbReference>
<dbReference type="GO" id="GO:0007131">
    <property type="term" value="P:reciprocal meiotic recombination"/>
    <property type="evidence" value="ECO:0007669"/>
    <property type="project" value="TreeGrafter"/>
</dbReference>
<dbReference type="GO" id="GO:0005634">
    <property type="term" value="C:nucleus"/>
    <property type="evidence" value="ECO:0007669"/>
    <property type="project" value="TreeGrafter"/>
</dbReference>
<dbReference type="GO" id="GO:0005524">
    <property type="term" value="F:ATP binding"/>
    <property type="evidence" value="ECO:0007669"/>
    <property type="project" value="UniProtKB-KW"/>
</dbReference>
<dbReference type="Pfam" id="PF00004">
    <property type="entry name" value="AAA"/>
    <property type="match status" value="1"/>
</dbReference>
<dbReference type="PANTHER" id="PTHR45991:SF1">
    <property type="entry name" value="PACHYTENE CHECKPOINT PROTEIN 2 HOMOLOG"/>
    <property type="match status" value="1"/>
</dbReference>
<sequence length="352" mass="39289">MQVPGGTVPVWQAELHVHIVQLDTEGAADESDGDITSCQIWMLPSKDFDGLWETLIYDMDVKRNLLDYAQTAMFFSDRQVDPNIIAWNRVVLLHGPPGTGKTSLCKALAHKLSIRMSERYRSGQRVQLVEVNAHSLFSKWFSESGKLVNKLFDTIREFLDDEETFVCVLIDEVESLTAARQSALSGQEPSDAIRVVNALLTQIDKLKERHNCMVMTTSNITAAIDLAFVDRADIKQYIGHPSTPAIYQILRSCILELMRVGIISPQEDLKDVSLVASQQAASPASPDNSIRLYHCASQAQGFSGRFLRKLPFLAHSMFLRRKTASMSMFCDALLKAIKAETSARSHESINGK</sequence>
<dbReference type="Gene3D" id="3.40.50.300">
    <property type="entry name" value="P-loop containing nucleotide triphosphate hydrolases"/>
    <property type="match status" value="1"/>
</dbReference>
<evidence type="ECO:0000313" key="8">
    <source>
        <dbReference type="EnsemblProtists" id="EKX34200"/>
    </source>
</evidence>
<evidence type="ECO:0000313" key="9">
    <source>
        <dbReference type="Proteomes" id="UP000011087"/>
    </source>
</evidence>
<dbReference type="FunFam" id="3.40.50.300:FF:000680">
    <property type="entry name" value="pachytene checkpoint protein 2 homolog"/>
    <property type="match status" value="1"/>
</dbReference>
<comment type="similarity">
    <text evidence="2">Belongs to the AAA ATPase family. PCH2 subfamily.</text>
</comment>
<dbReference type="CDD" id="cd19508">
    <property type="entry name" value="RecA-like_Pch2-like"/>
    <property type="match status" value="1"/>
</dbReference>
<keyword evidence="5" id="KW-0469">Meiosis</keyword>
<dbReference type="InterPro" id="IPR044539">
    <property type="entry name" value="Pch2-like"/>
</dbReference>
<dbReference type="SUPFAM" id="SSF52540">
    <property type="entry name" value="P-loop containing nucleoside triphosphate hydrolases"/>
    <property type="match status" value="1"/>
</dbReference>
<evidence type="ECO:0000256" key="5">
    <source>
        <dbReference type="ARBA" id="ARBA00023254"/>
    </source>
</evidence>
<evidence type="ECO:0000256" key="1">
    <source>
        <dbReference type="ARBA" id="ARBA00004229"/>
    </source>
</evidence>
<reference evidence="7 9" key="1">
    <citation type="journal article" date="2012" name="Nature">
        <title>Algal genomes reveal evolutionary mosaicism and the fate of nucleomorphs.</title>
        <authorList>
            <consortium name="DOE Joint Genome Institute"/>
            <person name="Curtis B.A."/>
            <person name="Tanifuji G."/>
            <person name="Burki F."/>
            <person name="Gruber A."/>
            <person name="Irimia M."/>
            <person name="Maruyama S."/>
            <person name="Arias M.C."/>
            <person name="Ball S.G."/>
            <person name="Gile G.H."/>
            <person name="Hirakawa Y."/>
            <person name="Hopkins J.F."/>
            <person name="Kuo A."/>
            <person name="Rensing S.A."/>
            <person name="Schmutz J."/>
            <person name="Symeonidi A."/>
            <person name="Elias M."/>
            <person name="Eveleigh R.J."/>
            <person name="Herman E.K."/>
            <person name="Klute M.J."/>
            <person name="Nakayama T."/>
            <person name="Obornik M."/>
            <person name="Reyes-Prieto A."/>
            <person name="Armbrust E.V."/>
            <person name="Aves S.J."/>
            <person name="Beiko R.G."/>
            <person name="Coutinho P."/>
            <person name="Dacks J.B."/>
            <person name="Durnford D.G."/>
            <person name="Fast N.M."/>
            <person name="Green B.R."/>
            <person name="Grisdale C.J."/>
            <person name="Hempel F."/>
            <person name="Henrissat B."/>
            <person name="Hoppner M.P."/>
            <person name="Ishida K."/>
            <person name="Kim E."/>
            <person name="Koreny L."/>
            <person name="Kroth P.G."/>
            <person name="Liu Y."/>
            <person name="Malik S.B."/>
            <person name="Maier U.G."/>
            <person name="McRose D."/>
            <person name="Mock T."/>
            <person name="Neilson J.A."/>
            <person name="Onodera N.T."/>
            <person name="Poole A.M."/>
            <person name="Pritham E.J."/>
            <person name="Richards T.A."/>
            <person name="Rocap G."/>
            <person name="Roy S.W."/>
            <person name="Sarai C."/>
            <person name="Schaack S."/>
            <person name="Shirato S."/>
            <person name="Slamovits C.H."/>
            <person name="Spencer D.F."/>
            <person name="Suzuki S."/>
            <person name="Worden A.Z."/>
            <person name="Zauner S."/>
            <person name="Barry K."/>
            <person name="Bell C."/>
            <person name="Bharti A.K."/>
            <person name="Crow J.A."/>
            <person name="Grimwood J."/>
            <person name="Kramer R."/>
            <person name="Lindquist E."/>
            <person name="Lucas S."/>
            <person name="Salamov A."/>
            <person name="McFadden G.I."/>
            <person name="Lane C.E."/>
            <person name="Keeling P.J."/>
            <person name="Gray M.W."/>
            <person name="Grigoriev I.V."/>
            <person name="Archibald J.M."/>
        </authorList>
    </citation>
    <scope>NUCLEOTIDE SEQUENCE</scope>
    <source>
        <strain evidence="7 9">CCMP2712</strain>
    </source>
</reference>
<evidence type="ECO:0000259" key="6">
    <source>
        <dbReference type="SMART" id="SM00382"/>
    </source>
</evidence>
<reference evidence="8" key="3">
    <citation type="submission" date="2016-03" db="UniProtKB">
        <authorList>
            <consortium name="EnsemblProtists"/>
        </authorList>
    </citation>
    <scope>IDENTIFICATION</scope>
</reference>
<dbReference type="SMART" id="SM00382">
    <property type="entry name" value="AAA"/>
    <property type="match status" value="1"/>
</dbReference>
<keyword evidence="3" id="KW-0547">Nucleotide-binding</keyword>
<evidence type="ECO:0000313" key="7">
    <source>
        <dbReference type="EMBL" id="EKX34200.1"/>
    </source>
</evidence>
<feature type="domain" description="AAA+ ATPase" evidence="6">
    <location>
        <begin position="87"/>
        <end position="242"/>
    </location>
</feature>
<keyword evidence="4" id="KW-0067">ATP-binding</keyword>
<protein>
    <recommendedName>
        <fullName evidence="6">AAA+ ATPase domain-containing protein</fullName>
    </recommendedName>
</protein>
<evidence type="ECO:0000256" key="4">
    <source>
        <dbReference type="ARBA" id="ARBA00022840"/>
    </source>
</evidence>
<dbReference type="InterPro" id="IPR058249">
    <property type="entry name" value="Pch2_C"/>
</dbReference>
<dbReference type="STRING" id="905079.L1IEE3"/>
<dbReference type="InterPro" id="IPR003593">
    <property type="entry name" value="AAA+_ATPase"/>
</dbReference>
<dbReference type="GO" id="GO:0009507">
    <property type="term" value="C:chloroplast"/>
    <property type="evidence" value="ECO:0007669"/>
    <property type="project" value="UniProtKB-SubCell"/>
</dbReference>
<dbReference type="GO" id="GO:0005694">
    <property type="term" value="C:chromosome"/>
    <property type="evidence" value="ECO:0007669"/>
    <property type="project" value="TreeGrafter"/>
</dbReference>
<comment type="subcellular location">
    <subcellularLocation>
        <location evidence="1">Plastid</location>
        <location evidence="1">Chloroplast</location>
    </subcellularLocation>
</comment>
<dbReference type="eggNOG" id="KOG0744">
    <property type="taxonomic scope" value="Eukaryota"/>
</dbReference>
<dbReference type="PANTHER" id="PTHR45991">
    <property type="entry name" value="PACHYTENE CHECKPOINT PROTEIN 2"/>
    <property type="match status" value="1"/>
</dbReference>
<evidence type="ECO:0000256" key="3">
    <source>
        <dbReference type="ARBA" id="ARBA00022741"/>
    </source>
</evidence>
<evidence type="ECO:0000256" key="2">
    <source>
        <dbReference type="ARBA" id="ARBA00007271"/>
    </source>
</evidence>
<dbReference type="InterPro" id="IPR003959">
    <property type="entry name" value="ATPase_AAA_core"/>
</dbReference>